<dbReference type="Pfam" id="PF07729">
    <property type="entry name" value="FCD"/>
    <property type="match status" value="1"/>
</dbReference>
<evidence type="ECO:0000313" key="15">
    <source>
        <dbReference type="Proteomes" id="UP000062475"/>
    </source>
</evidence>
<evidence type="ECO:0000313" key="5">
    <source>
        <dbReference type="EMBL" id="AIM27274.1"/>
    </source>
</evidence>
<dbReference type="InterPro" id="IPR011711">
    <property type="entry name" value="GntR_C"/>
</dbReference>
<sequence>MSNSLSETAYDEILKRILRGDYAQGQLLTEDKLCKDLNMSRTPVREALKMLESEGIVKKMNRSYAVIHITSDEVEKLYEVRIPLESTASRLAAVRAKQEDIAKMEEILNKVKEETYKENPDPSRLAELNGQFHDRVAMATENPFMYSYLREIRLKLRVVRVTLFTSFDRRVEELREHQGILDAIKARDAERAYEMMISHENNVLEYLRAKVIPILLTRR</sequence>
<organism evidence="5 11">
    <name type="scientific">Metallosphaera sedula</name>
    <dbReference type="NCBI Taxonomy" id="43687"/>
    <lineage>
        <taxon>Archaea</taxon>
        <taxon>Thermoproteota</taxon>
        <taxon>Thermoprotei</taxon>
        <taxon>Sulfolobales</taxon>
        <taxon>Sulfolobaceae</taxon>
        <taxon>Metallosphaera</taxon>
    </lineage>
</organism>
<feature type="domain" description="HTH gntR-type" evidence="4">
    <location>
        <begin position="3"/>
        <end position="70"/>
    </location>
</feature>
<reference evidence="10 12" key="3">
    <citation type="submission" date="2015-07" db="EMBL/GenBank/DDBJ databases">
        <title>Physiological, transcriptional responses and genome re-sequencing of acid resistant extremely thermoacidophilic Metallosphaera sedula SARC-M1.</title>
        <authorList>
            <person name="Ai C."/>
            <person name="McCarthy S."/>
            <person name="Eckrich V."/>
            <person name="Rudrappa D."/>
            <person name="Qiu G."/>
            <person name="Blum P."/>
        </authorList>
    </citation>
    <scope>NUCLEOTIDE SEQUENCE [LARGE SCALE GENOMIC DNA]</scope>
    <source>
        <strain evidence="10 12">SARC-M1</strain>
    </source>
</reference>
<dbReference type="Proteomes" id="UP000068832">
    <property type="component" value="Chromosome"/>
</dbReference>
<gene>
    <name evidence="5" type="ORF">HA72_1126</name>
    <name evidence="6" type="ORF">MsedA_1142</name>
    <name evidence="7" type="ORF">MsedB_1144</name>
    <name evidence="8" type="ORF">MsedC_1142</name>
    <name evidence="9" type="ORF">MsedD_1143</name>
    <name evidence="10" type="ORF">MsedE_1145</name>
</gene>
<keyword evidence="3" id="KW-0804">Transcription</keyword>
<dbReference type="Proteomes" id="UP000062398">
    <property type="component" value="Chromosome"/>
</dbReference>
<dbReference type="Proteomes" id="UP000029084">
    <property type="component" value="Chromosome"/>
</dbReference>
<reference evidence="13 14" key="2">
    <citation type="journal article" date="2015" name="Genome Announc.">
        <title>Complete Genome Sequences of Evolved Arsenate-Resistant Metallosphaera sedula Strains.</title>
        <authorList>
            <person name="Ai C."/>
            <person name="McCarthy S."/>
            <person name="Schackwitz W."/>
            <person name="Martin J."/>
            <person name="Lipzen A."/>
            <person name="Blum P."/>
        </authorList>
    </citation>
    <scope>NUCLEOTIDE SEQUENCE [LARGE SCALE GENOMIC DNA]</scope>
    <source>
        <strain evidence="8 14">ARS120-1</strain>
        <strain evidence="9 13">ARS120-2</strain>
        <strain evidence="6 16">ARS50-1</strain>
        <strain evidence="7 15">ARS50-2</strain>
    </source>
</reference>
<dbReference type="Proteomes" id="UP000061362">
    <property type="component" value="Chromosome"/>
</dbReference>
<evidence type="ECO:0000313" key="12">
    <source>
        <dbReference type="Proteomes" id="UP000056255"/>
    </source>
</evidence>
<dbReference type="SMART" id="SM00895">
    <property type="entry name" value="FCD"/>
    <property type="match status" value="1"/>
</dbReference>
<dbReference type="GO" id="GO:0003700">
    <property type="term" value="F:DNA-binding transcription factor activity"/>
    <property type="evidence" value="ECO:0007669"/>
    <property type="project" value="InterPro"/>
</dbReference>
<dbReference type="InterPro" id="IPR008920">
    <property type="entry name" value="TF_FadR/GntR_C"/>
</dbReference>
<evidence type="ECO:0000313" key="7">
    <source>
        <dbReference type="EMBL" id="AKV76401.1"/>
    </source>
</evidence>
<evidence type="ECO:0000313" key="13">
    <source>
        <dbReference type="Proteomes" id="UP000061362"/>
    </source>
</evidence>
<dbReference type="EMBL" id="CP012173">
    <property type="protein sequence ID" value="AKV76401.1"/>
    <property type="molecule type" value="Genomic_DNA"/>
</dbReference>
<dbReference type="PANTHER" id="PTHR43537:SF5">
    <property type="entry name" value="UXU OPERON TRANSCRIPTIONAL REGULATOR"/>
    <property type="match status" value="1"/>
</dbReference>
<proteinExistence type="predicted"/>
<name>A0A088E491_9CREN</name>
<accession>A0A088E491</accession>
<dbReference type="OrthoDB" id="56898at2157"/>
<keyword evidence="2" id="KW-0238">DNA-binding</keyword>
<dbReference type="Proteomes" id="UP000062475">
    <property type="component" value="Chromosome"/>
</dbReference>
<evidence type="ECO:0000256" key="1">
    <source>
        <dbReference type="ARBA" id="ARBA00023015"/>
    </source>
</evidence>
<dbReference type="EMBL" id="CP012174">
    <property type="protein sequence ID" value="AKV78653.1"/>
    <property type="molecule type" value="Genomic_DNA"/>
</dbReference>
<dbReference type="PROSITE" id="PS50949">
    <property type="entry name" value="HTH_GNTR"/>
    <property type="match status" value="1"/>
</dbReference>
<dbReference type="SMART" id="SM00345">
    <property type="entry name" value="HTH_GNTR"/>
    <property type="match status" value="1"/>
</dbReference>
<evidence type="ECO:0000313" key="11">
    <source>
        <dbReference type="Proteomes" id="UP000029084"/>
    </source>
</evidence>
<dbReference type="Proteomes" id="UP000056255">
    <property type="component" value="Chromosome"/>
</dbReference>
<dbReference type="InterPro" id="IPR000524">
    <property type="entry name" value="Tscrpt_reg_HTH_GntR"/>
</dbReference>
<keyword evidence="1" id="KW-0805">Transcription regulation</keyword>
<dbReference type="EMBL" id="CP012175">
    <property type="protein sequence ID" value="AKV80898.1"/>
    <property type="molecule type" value="Genomic_DNA"/>
</dbReference>
<dbReference type="CDD" id="cd07377">
    <property type="entry name" value="WHTH_GntR"/>
    <property type="match status" value="1"/>
</dbReference>
<dbReference type="EMBL" id="CP012176">
    <property type="protein sequence ID" value="AKV83141.1"/>
    <property type="molecule type" value="Genomic_DNA"/>
</dbReference>
<reference evidence="5 11" key="1">
    <citation type="journal article" date="2014" name="J. Bacteriol.">
        <title>Role of an Archaeal PitA Transporter in the Copper and Arsenic Resistance of Metallosphaera sedula, an Extreme Thermoacidophile.</title>
        <authorList>
            <person name="McCarthy S."/>
            <person name="Ai C."/>
            <person name="Wheaton G."/>
            <person name="Tevatia R."/>
            <person name="Eckrich V."/>
            <person name="Kelly R."/>
            <person name="Blum P."/>
        </authorList>
    </citation>
    <scope>NUCLEOTIDE SEQUENCE [LARGE SCALE GENOMIC DNA]</scope>
    <source>
        <strain evidence="5 11">CuR1</strain>
    </source>
</reference>
<evidence type="ECO:0000313" key="9">
    <source>
        <dbReference type="EMBL" id="AKV80898.1"/>
    </source>
</evidence>
<dbReference type="Gene3D" id="1.10.10.10">
    <property type="entry name" value="Winged helix-like DNA-binding domain superfamily/Winged helix DNA-binding domain"/>
    <property type="match status" value="1"/>
</dbReference>
<evidence type="ECO:0000256" key="2">
    <source>
        <dbReference type="ARBA" id="ARBA00023125"/>
    </source>
</evidence>
<evidence type="ECO:0000313" key="6">
    <source>
        <dbReference type="EMBL" id="AKV74162.1"/>
    </source>
</evidence>
<evidence type="ECO:0000313" key="14">
    <source>
        <dbReference type="Proteomes" id="UP000062398"/>
    </source>
</evidence>
<evidence type="ECO:0000313" key="10">
    <source>
        <dbReference type="EMBL" id="AKV83141.1"/>
    </source>
</evidence>
<dbReference type="SUPFAM" id="SSF46785">
    <property type="entry name" value="Winged helix' DNA-binding domain"/>
    <property type="match status" value="1"/>
</dbReference>
<evidence type="ECO:0000259" key="4">
    <source>
        <dbReference type="PROSITE" id="PS50949"/>
    </source>
</evidence>
<dbReference type="EMBL" id="CP008822">
    <property type="protein sequence ID" value="AIM27274.1"/>
    <property type="molecule type" value="Genomic_DNA"/>
</dbReference>
<dbReference type="GeneID" id="91755601"/>
<dbReference type="InterPro" id="IPR036388">
    <property type="entry name" value="WH-like_DNA-bd_sf"/>
</dbReference>
<evidence type="ECO:0000313" key="8">
    <source>
        <dbReference type="EMBL" id="AKV78653.1"/>
    </source>
</evidence>
<dbReference type="PRINTS" id="PR00035">
    <property type="entry name" value="HTHGNTR"/>
</dbReference>
<dbReference type="SUPFAM" id="SSF48008">
    <property type="entry name" value="GntR ligand-binding domain-like"/>
    <property type="match status" value="1"/>
</dbReference>
<dbReference type="RefSeq" id="WP_012021075.1">
    <property type="nucleotide sequence ID" value="NZ_AP019770.1"/>
</dbReference>
<dbReference type="Gene3D" id="1.20.120.530">
    <property type="entry name" value="GntR ligand-binding domain-like"/>
    <property type="match status" value="1"/>
</dbReference>
<dbReference type="PATRIC" id="fig|43687.5.peg.1174"/>
<dbReference type="Pfam" id="PF00392">
    <property type="entry name" value="GntR"/>
    <property type="match status" value="1"/>
</dbReference>
<protein>
    <submittedName>
        <fullName evidence="6">GntR family transcriptional regulator</fullName>
    </submittedName>
    <submittedName>
        <fullName evidence="5">Transcriptional regulator, GntR family</fullName>
    </submittedName>
</protein>
<dbReference type="PANTHER" id="PTHR43537">
    <property type="entry name" value="TRANSCRIPTIONAL REGULATOR, GNTR FAMILY"/>
    <property type="match status" value="1"/>
</dbReference>
<evidence type="ECO:0000256" key="3">
    <source>
        <dbReference type="ARBA" id="ARBA00023163"/>
    </source>
</evidence>
<dbReference type="OMA" id="HIGASKR"/>
<dbReference type="AlphaFoldDB" id="A0A088E491"/>
<dbReference type="GO" id="GO:0003677">
    <property type="term" value="F:DNA binding"/>
    <property type="evidence" value="ECO:0007669"/>
    <property type="project" value="UniProtKB-KW"/>
</dbReference>
<dbReference type="InterPro" id="IPR036390">
    <property type="entry name" value="WH_DNA-bd_sf"/>
</dbReference>
<dbReference type="EMBL" id="CP012172">
    <property type="protein sequence ID" value="AKV74162.1"/>
    <property type="molecule type" value="Genomic_DNA"/>
</dbReference>
<evidence type="ECO:0000313" key="16">
    <source>
        <dbReference type="Proteomes" id="UP000068832"/>
    </source>
</evidence>